<dbReference type="Pfam" id="PF02472">
    <property type="entry name" value="ExbD"/>
    <property type="match status" value="1"/>
</dbReference>
<comment type="subcellular location">
    <subcellularLocation>
        <location evidence="1">Cell membrane</location>
        <topology evidence="1">Single-pass membrane protein</topology>
    </subcellularLocation>
    <subcellularLocation>
        <location evidence="7">Cell membrane</location>
        <topology evidence="7">Single-pass type II membrane protein</topology>
    </subcellularLocation>
</comment>
<dbReference type="InterPro" id="IPR003400">
    <property type="entry name" value="ExbD"/>
</dbReference>
<evidence type="ECO:0000256" key="1">
    <source>
        <dbReference type="ARBA" id="ARBA00004162"/>
    </source>
</evidence>
<dbReference type="GO" id="GO:0015031">
    <property type="term" value="P:protein transport"/>
    <property type="evidence" value="ECO:0007669"/>
    <property type="project" value="UniProtKB-KW"/>
</dbReference>
<keyword evidence="5" id="KW-1133">Transmembrane helix</keyword>
<evidence type="ECO:0000256" key="2">
    <source>
        <dbReference type="ARBA" id="ARBA00005811"/>
    </source>
</evidence>
<dbReference type="PANTHER" id="PTHR30558">
    <property type="entry name" value="EXBD MEMBRANE COMPONENT OF PMF-DRIVEN MACROMOLECULE IMPORT SYSTEM"/>
    <property type="match status" value="1"/>
</dbReference>
<dbReference type="GO" id="GO:0005886">
    <property type="term" value="C:plasma membrane"/>
    <property type="evidence" value="ECO:0007669"/>
    <property type="project" value="UniProtKB-SubCell"/>
</dbReference>
<dbReference type="Gene3D" id="3.30.420.270">
    <property type="match status" value="1"/>
</dbReference>
<keyword evidence="3" id="KW-1003">Cell membrane</keyword>
<evidence type="ECO:0000256" key="7">
    <source>
        <dbReference type="RuleBase" id="RU003879"/>
    </source>
</evidence>
<evidence type="ECO:0000256" key="6">
    <source>
        <dbReference type="ARBA" id="ARBA00023136"/>
    </source>
</evidence>
<keyword evidence="4 7" id="KW-0812">Transmembrane</keyword>
<sequence length="144" mass="16434">MTPMIDIVFQLLTFFMIAINFENTKADERVKLPKDALAKPPEQRPKDELVLNVGFIRNLAGEKIRPEPVLFYNDEEVTIDNVQPKLDQERRIFELKGGGKKALDDVTVTIRADQEVPTGLIQKLIMTCQKVGFSKFSLKAEQEE</sequence>
<reference evidence="8" key="1">
    <citation type="journal article" date="2020" name="mSystems">
        <title>Genome- and Community-Level Interaction Insights into Carbon Utilization and Element Cycling Functions of Hydrothermarchaeota in Hydrothermal Sediment.</title>
        <authorList>
            <person name="Zhou Z."/>
            <person name="Liu Y."/>
            <person name="Xu W."/>
            <person name="Pan J."/>
            <person name="Luo Z.H."/>
            <person name="Li M."/>
        </authorList>
    </citation>
    <scope>NUCLEOTIDE SEQUENCE [LARGE SCALE GENOMIC DNA]</scope>
    <source>
        <strain evidence="8">SpSt-508</strain>
    </source>
</reference>
<evidence type="ECO:0000313" key="8">
    <source>
        <dbReference type="EMBL" id="HGT37903.1"/>
    </source>
</evidence>
<keyword evidence="7" id="KW-0813">Transport</keyword>
<evidence type="ECO:0000256" key="4">
    <source>
        <dbReference type="ARBA" id="ARBA00022692"/>
    </source>
</evidence>
<dbReference type="EMBL" id="DSVQ01000003">
    <property type="protein sequence ID" value="HGT37903.1"/>
    <property type="molecule type" value="Genomic_DNA"/>
</dbReference>
<comment type="similarity">
    <text evidence="2 7">Belongs to the ExbD/TolR family.</text>
</comment>
<keyword evidence="6" id="KW-0472">Membrane</keyword>
<protein>
    <submittedName>
        <fullName evidence="8">Biopolymer transporter ExbD</fullName>
    </submittedName>
</protein>
<organism evidence="8">
    <name type="scientific">Schlesneria paludicola</name>
    <dbReference type="NCBI Taxonomy" id="360056"/>
    <lineage>
        <taxon>Bacteria</taxon>
        <taxon>Pseudomonadati</taxon>
        <taxon>Planctomycetota</taxon>
        <taxon>Planctomycetia</taxon>
        <taxon>Planctomycetales</taxon>
        <taxon>Planctomycetaceae</taxon>
        <taxon>Schlesneria</taxon>
    </lineage>
</organism>
<dbReference type="GO" id="GO:0022857">
    <property type="term" value="F:transmembrane transporter activity"/>
    <property type="evidence" value="ECO:0007669"/>
    <property type="project" value="InterPro"/>
</dbReference>
<name>A0A7C4QM60_9PLAN</name>
<dbReference type="AlphaFoldDB" id="A0A7C4QM60"/>
<dbReference type="PANTHER" id="PTHR30558:SF3">
    <property type="entry name" value="BIOPOLYMER TRANSPORT PROTEIN EXBD-RELATED"/>
    <property type="match status" value="1"/>
</dbReference>
<gene>
    <name evidence="8" type="ORF">ENS64_01340</name>
</gene>
<proteinExistence type="inferred from homology"/>
<comment type="caution">
    <text evidence="8">The sequence shown here is derived from an EMBL/GenBank/DDBJ whole genome shotgun (WGS) entry which is preliminary data.</text>
</comment>
<keyword evidence="7" id="KW-0653">Protein transport</keyword>
<evidence type="ECO:0000256" key="3">
    <source>
        <dbReference type="ARBA" id="ARBA00022475"/>
    </source>
</evidence>
<evidence type="ECO:0000256" key="5">
    <source>
        <dbReference type="ARBA" id="ARBA00022989"/>
    </source>
</evidence>
<accession>A0A7C4QM60</accession>